<evidence type="ECO:0000256" key="3">
    <source>
        <dbReference type="ARBA" id="ARBA00022801"/>
    </source>
</evidence>
<dbReference type="HOGENOM" id="CLU_002926_1_1_10"/>
<dbReference type="GO" id="GO:0030596">
    <property type="term" value="F:alpha-L-rhamnosidase activity"/>
    <property type="evidence" value="ECO:0007669"/>
    <property type="project" value="UniProtKB-EC"/>
</dbReference>
<evidence type="ECO:0000256" key="2">
    <source>
        <dbReference type="ARBA" id="ARBA00012652"/>
    </source>
</evidence>
<dbReference type="InterPro" id="IPR008979">
    <property type="entry name" value="Galactose-bd-like_sf"/>
</dbReference>
<dbReference type="EMBL" id="ACCH01000186">
    <property type="protein sequence ID" value="EEF89750.1"/>
    <property type="molecule type" value="Genomic_DNA"/>
</dbReference>
<dbReference type="GO" id="GO:0005975">
    <property type="term" value="P:carbohydrate metabolic process"/>
    <property type="evidence" value="ECO:0007669"/>
    <property type="project" value="InterPro"/>
</dbReference>
<sequence>MMNFIKYICLMLLLWGVNLSSFSHPTNLRCEYLSDPLGIDTPFPRLTWLLDDTEYGAKQLAYRILISTEQEKLKSGQIDIWDTGRVPSEDMLIVYNGKALKPFTKYYWQVYVWDKNNKELHSDVATFETGMMSLGNWKGAWISDGHGLDGHSKHVKQAPYFRKVFNLSKPVDEARAYIAVAGLYELYINGKKVSDHRLDPMFTRFDRRNLYVTYDVTSYLQSGDNAIGVVLGNGWYNHQSMAVWFFDRAPWRDRPAFCMDMRITYADGSKETISTGKDWKTSFGPIVFNSIYTAEHYDARYEQPGWNTIHFSDSKWKNVLFRDAPSQNIVSQQLHPIRNVERIVPKRVTKINDMTYLFDFGKNIAGVTELKIEGQKGMEIRVKHGEMLGEDGRLDMRQIEAHYRPKDDKDPFQTDIYTLKGDEVETFMPLFNYKGFQYAEVTADRPITLTVDNLTAWFMHNDVPVTGHIETSNPLINKIWEATNTAYLSNLFGYATDCPQREKNGWTNDANIAIETGLFNFDGITVYEKWLADHRDAQQPNGVLPCIIPDSGWGFEWANGLDCTSTIAIIPWNIYMFYGDSRLLADCYESIKRYVDHVTDITPSGLTSWGLGDWAVYKSKIPTEFVASVYYYIDAVILSKAAALLGKIEDEKKYVALSNKIKEAFNERYLNRANGLYGEGRQAEQAMPLYWGLIPEELKSKAAAHLAERVIKDGKHIDVGIFGAKALLNALSDNGYADLAYEVASQKTFPSWGWWIENGATTLYENWNLKEDMSRNHIMFGEISAWFYKALGGIKPDPVLPGYKNILLQPCFISGLSHASASYQSRYGTIVSKWKRDKQRIHYQAIVPANTTAALSLPTGFKIRKVILGSGETTVELLKKADNVYYLPSGCYSMEFVKK</sequence>
<organism evidence="8 9">
    <name type="scientific">Bacteroides cellulosilyticus DSM 14838</name>
    <dbReference type="NCBI Taxonomy" id="537012"/>
    <lineage>
        <taxon>Bacteria</taxon>
        <taxon>Pseudomonadati</taxon>
        <taxon>Bacteroidota</taxon>
        <taxon>Bacteroidia</taxon>
        <taxon>Bacteroidales</taxon>
        <taxon>Bacteroidaceae</taxon>
        <taxon>Bacteroides</taxon>
    </lineage>
</organism>
<dbReference type="InterPro" id="IPR008902">
    <property type="entry name" value="Rhamnosid_concanavalin"/>
</dbReference>
<evidence type="ECO:0000313" key="9">
    <source>
        <dbReference type="Proteomes" id="UP000003711"/>
    </source>
</evidence>
<dbReference type="Proteomes" id="UP000003711">
    <property type="component" value="Unassembled WGS sequence"/>
</dbReference>
<dbReference type="Pfam" id="PF17390">
    <property type="entry name" value="Bac_rhamnosid_C"/>
    <property type="match status" value="1"/>
</dbReference>
<dbReference type="Pfam" id="PF08531">
    <property type="entry name" value="Bac_rhamnosid_N"/>
    <property type="match status" value="1"/>
</dbReference>
<dbReference type="Gene3D" id="2.60.120.260">
    <property type="entry name" value="Galactose-binding domain-like"/>
    <property type="match status" value="2"/>
</dbReference>
<feature type="domain" description="Bacterial alpha-L-rhamnosidase N-terminal" evidence="5">
    <location>
        <begin position="170"/>
        <end position="341"/>
    </location>
</feature>
<dbReference type="PANTHER" id="PTHR33307">
    <property type="entry name" value="ALPHA-RHAMNOSIDASE (EUROFUNG)"/>
    <property type="match status" value="1"/>
</dbReference>
<dbReference type="InterPro" id="IPR035398">
    <property type="entry name" value="Bac_rhamnosid_C"/>
</dbReference>
<evidence type="ECO:0000259" key="7">
    <source>
        <dbReference type="Pfam" id="PF17390"/>
    </source>
</evidence>
<dbReference type="Gene3D" id="2.60.40.10">
    <property type="entry name" value="Immunoglobulins"/>
    <property type="match status" value="1"/>
</dbReference>
<proteinExistence type="predicted"/>
<dbReference type="InterPro" id="IPR013737">
    <property type="entry name" value="Bac_rhamnosid_N"/>
</dbReference>
<dbReference type="Gene3D" id="2.60.420.10">
    <property type="entry name" value="Maltose phosphorylase, domain 3"/>
    <property type="match status" value="1"/>
</dbReference>
<evidence type="ECO:0000259" key="6">
    <source>
        <dbReference type="Pfam" id="PF17389"/>
    </source>
</evidence>
<dbReference type="InterPro" id="IPR016007">
    <property type="entry name" value="Alpha_rhamnosid"/>
</dbReference>
<dbReference type="Pfam" id="PF25788">
    <property type="entry name" value="Ig_Rha78A_N"/>
    <property type="match status" value="1"/>
</dbReference>
<dbReference type="Gene3D" id="1.50.10.10">
    <property type="match status" value="1"/>
</dbReference>
<dbReference type="SUPFAM" id="SSF49785">
    <property type="entry name" value="Galactose-binding domain-like"/>
    <property type="match status" value="1"/>
</dbReference>
<feature type="domain" description="Alpha-L-rhamnosidase concanavalin-like" evidence="4">
    <location>
        <begin position="350"/>
        <end position="460"/>
    </location>
</feature>
<name>E2NE91_9BACE</name>
<protein>
    <recommendedName>
        <fullName evidence="2">alpha-L-rhamnosidase</fullName>
        <ecNumber evidence="2">3.2.1.40</ecNumber>
    </recommendedName>
</protein>
<evidence type="ECO:0000313" key="8">
    <source>
        <dbReference type="EMBL" id="EEF89750.1"/>
    </source>
</evidence>
<reference evidence="8 9" key="1">
    <citation type="submission" date="2008-12" db="EMBL/GenBank/DDBJ databases">
        <authorList>
            <person name="Fulton L."/>
            <person name="Clifton S."/>
            <person name="Fulton B."/>
            <person name="Xu J."/>
            <person name="Minx P."/>
            <person name="Pepin K.H."/>
            <person name="Johnson M."/>
            <person name="Bhonagiri V."/>
            <person name="Nash W.E."/>
            <person name="Mardis E.R."/>
            <person name="Wilson R.K."/>
        </authorList>
    </citation>
    <scope>NUCLEOTIDE SEQUENCE [LARGE SCALE GENOMIC DNA]</scope>
    <source>
        <strain evidence="8 9">DSM 14838</strain>
    </source>
</reference>
<comment type="caution">
    <text evidence="8">The sequence shown here is derived from an EMBL/GenBank/DDBJ whole genome shotgun (WGS) entry which is preliminary data.</text>
</comment>
<accession>E2NE91</accession>
<dbReference type="PANTHER" id="PTHR33307:SF6">
    <property type="entry name" value="ALPHA-RHAMNOSIDASE (EUROFUNG)-RELATED"/>
    <property type="match status" value="1"/>
</dbReference>
<dbReference type="Pfam" id="PF05592">
    <property type="entry name" value="Bac_rhamnosid"/>
    <property type="match status" value="1"/>
</dbReference>
<evidence type="ECO:0000259" key="4">
    <source>
        <dbReference type="Pfam" id="PF05592"/>
    </source>
</evidence>
<evidence type="ECO:0000259" key="5">
    <source>
        <dbReference type="Pfam" id="PF08531"/>
    </source>
</evidence>
<evidence type="ECO:0000256" key="1">
    <source>
        <dbReference type="ARBA" id="ARBA00001445"/>
    </source>
</evidence>
<feature type="domain" description="Alpha-L-rhamnosidase C-terminal" evidence="7">
    <location>
        <begin position="793"/>
        <end position="860"/>
    </location>
</feature>
<dbReference type="SUPFAM" id="SSF48208">
    <property type="entry name" value="Six-hairpin glycosidases"/>
    <property type="match status" value="1"/>
</dbReference>
<dbReference type="EC" id="3.2.1.40" evidence="2"/>
<gene>
    <name evidence="8" type="ORF">BACCELL_02605</name>
</gene>
<dbReference type="InterPro" id="IPR035396">
    <property type="entry name" value="Bac_rhamnosid6H"/>
</dbReference>
<dbReference type="AlphaFoldDB" id="E2NE91"/>
<reference evidence="8 9" key="2">
    <citation type="submission" date="2009-01" db="EMBL/GenBank/DDBJ databases">
        <title>Draft genome sequence of Bacteroides cellulosilyticus (DSM 14838).</title>
        <authorList>
            <person name="Sudarsanam P."/>
            <person name="Ley R."/>
            <person name="Guruge J."/>
            <person name="Turnbaugh P.J."/>
            <person name="Mahowald M."/>
            <person name="Liep D."/>
            <person name="Gordon J."/>
        </authorList>
    </citation>
    <scope>NUCLEOTIDE SEQUENCE [LARGE SCALE GENOMIC DNA]</scope>
    <source>
        <strain evidence="8 9">DSM 14838</strain>
    </source>
</reference>
<keyword evidence="3" id="KW-0378">Hydrolase</keyword>
<comment type="catalytic activity">
    <reaction evidence="1">
        <text>Hydrolysis of terminal non-reducing alpha-L-rhamnose residues in alpha-L-rhamnosides.</text>
        <dbReference type="EC" id="3.2.1.40"/>
    </reaction>
</comment>
<dbReference type="InterPro" id="IPR008928">
    <property type="entry name" value="6-hairpin_glycosidase_sf"/>
</dbReference>
<feature type="domain" description="Alpha-L-rhamnosidase six-hairpin glycosidase" evidence="6">
    <location>
        <begin position="466"/>
        <end position="790"/>
    </location>
</feature>
<dbReference type="InterPro" id="IPR013783">
    <property type="entry name" value="Ig-like_fold"/>
</dbReference>
<dbReference type="PIRSF" id="PIRSF010631">
    <property type="entry name" value="A-rhamnsds"/>
    <property type="match status" value="1"/>
</dbReference>
<dbReference type="InterPro" id="IPR012341">
    <property type="entry name" value="6hp_glycosidase-like_sf"/>
</dbReference>
<dbReference type="Pfam" id="PF17389">
    <property type="entry name" value="Bac_rhamnosid6H"/>
    <property type="match status" value="1"/>
</dbReference>